<dbReference type="PROSITE" id="PS51935">
    <property type="entry name" value="NLPC_P60"/>
    <property type="match status" value="1"/>
</dbReference>
<dbReference type="GO" id="GO:0008234">
    <property type="term" value="F:cysteine-type peptidase activity"/>
    <property type="evidence" value="ECO:0007669"/>
    <property type="project" value="UniProtKB-KW"/>
</dbReference>
<evidence type="ECO:0000313" key="12">
    <source>
        <dbReference type="Proteomes" id="UP000321425"/>
    </source>
</evidence>
<name>A0A1H7U8M7_9LACT</name>
<comment type="similarity">
    <text evidence="1">Belongs to the peptidase C40 family.</text>
</comment>
<dbReference type="PANTHER" id="PTHR47053:SF1">
    <property type="entry name" value="MUREIN DD-ENDOPEPTIDASE MEPH-RELATED"/>
    <property type="match status" value="1"/>
</dbReference>
<evidence type="ECO:0000313" key="11">
    <source>
        <dbReference type="Proteomes" id="UP000198548"/>
    </source>
</evidence>
<feature type="compositionally biased region" description="Polar residues" evidence="7">
    <location>
        <begin position="229"/>
        <end position="238"/>
    </location>
</feature>
<proteinExistence type="inferred from homology"/>
<dbReference type="AlphaFoldDB" id="A0A1H7U8M7"/>
<evidence type="ECO:0000256" key="7">
    <source>
        <dbReference type="SAM" id="MobiDB-lite"/>
    </source>
</evidence>
<dbReference type="STRING" id="426703.SAMN04488100_11631"/>
<evidence type="ECO:0000256" key="2">
    <source>
        <dbReference type="ARBA" id="ARBA00022670"/>
    </source>
</evidence>
<evidence type="ECO:0000256" key="4">
    <source>
        <dbReference type="ARBA" id="ARBA00022801"/>
    </source>
</evidence>
<dbReference type="InterPro" id="IPR051202">
    <property type="entry name" value="Peptidase_C40"/>
</dbReference>
<feature type="coiled-coil region" evidence="6">
    <location>
        <begin position="33"/>
        <end position="102"/>
    </location>
</feature>
<feature type="compositionally biased region" description="Low complexity" evidence="7">
    <location>
        <begin position="256"/>
        <end position="268"/>
    </location>
</feature>
<sequence>MGKKTVLKWVMISITGLIILGVSPESIEATPSEADHSEKITELKAREEDAQDELVSIISVIEETEAEAEKLVDVMEETSRELEKTQEEISVLTNQINQRESKLDAQVRSVQVSGRSSEILNFLIEAESLSDILARLGVVNTLFSANHEVMTSQIEDQEEVRKKEQQMIENQEKQTLLAAELETKKAELDEKRLEQESLVAAIAAEKSEVEEERAAYLAQQRRSERRLQDIQTARTSARSAEPVTVSVSGGKDETVSPSSSQNSTPASGSIVTAAHSLTGVRYSYGGSSTSGFDCSGFTQFALRQAGKSIPRTAAAQFGASRRLAQSEARPGDLIFFNQSGSIDHVGIYLGGGKFIGAQTSTGVAVASFTSGYWSRYVAGFGRP</sequence>
<protein>
    <submittedName>
        <fullName evidence="10">N-terminal domain of peptidoglycan hydrolase CwlO-containing protein</fullName>
    </submittedName>
    <submittedName>
        <fullName evidence="9">Peptidase P60</fullName>
    </submittedName>
</protein>
<dbReference type="Pfam" id="PF00877">
    <property type="entry name" value="NLPC_P60"/>
    <property type="match status" value="1"/>
</dbReference>
<dbReference type="Pfam" id="PF24568">
    <property type="entry name" value="CC_PcsB"/>
    <property type="match status" value="1"/>
</dbReference>
<dbReference type="Gene3D" id="6.10.250.3150">
    <property type="match status" value="1"/>
</dbReference>
<keyword evidence="12" id="KW-1185">Reference proteome</keyword>
<feature type="domain" description="NlpC/P60" evidence="8">
    <location>
        <begin position="264"/>
        <end position="383"/>
    </location>
</feature>
<keyword evidence="6" id="KW-0175">Coiled coil</keyword>
<dbReference type="Gene3D" id="3.90.1720.10">
    <property type="entry name" value="endopeptidase domain like (from Nostoc punctiforme)"/>
    <property type="match status" value="1"/>
</dbReference>
<evidence type="ECO:0000256" key="5">
    <source>
        <dbReference type="ARBA" id="ARBA00022807"/>
    </source>
</evidence>
<dbReference type="RefSeq" id="WP_091488299.1">
    <property type="nucleotide sequence ID" value="NZ_BJUX01000027.1"/>
</dbReference>
<gene>
    <name evidence="9" type="primary">spl</name>
    <name evidence="9" type="ORF">APU01nite_19730</name>
    <name evidence="10" type="ORF">SAMN04488100_11631</name>
</gene>
<evidence type="ECO:0000256" key="6">
    <source>
        <dbReference type="SAM" id="Coils"/>
    </source>
</evidence>
<evidence type="ECO:0000259" key="8">
    <source>
        <dbReference type="PROSITE" id="PS51935"/>
    </source>
</evidence>
<dbReference type="Proteomes" id="UP000321425">
    <property type="component" value="Unassembled WGS sequence"/>
</dbReference>
<organism evidence="10 11">
    <name type="scientific">Alkalibacterium putridalgicola</name>
    <dbReference type="NCBI Taxonomy" id="426703"/>
    <lineage>
        <taxon>Bacteria</taxon>
        <taxon>Bacillati</taxon>
        <taxon>Bacillota</taxon>
        <taxon>Bacilli</taxon>
        <taxon>Lactobacillales</taxon>
        <taxon>Carnobacteriaceae</taxon>
        <taxon>Alkalibacterium</taxon>
    </lineage>
</organism>
<dbReference type="PANTHER" id="PTHR47053">
    <property type="entry name" value="MUREIN DD-ENDOPEPTIDASE MEPH-RELATED"/>
    <property type="match status" value="1"/>
</dbReference>
<feature type="region of interest" description="Disordered" evidence="7">
    <location>
        <begin position="220"/>
        <end position="268"/>
    </location>
</feature>
<keyword evidence="4 10" id="KW-0378">Hydrolase</keyword>
<evidence type="ECO:0000313" key="10">
    <source>
        <dbReference type="EMBL" id="SEL93362.1"/>
    </source>
</evidence>
<keyword evidence="5" id="KW-0788">Thiol protease</keyword>
<reference evidence="10 11" key="1">
    <citation type="submission" date="2016-10" db="EMBL/GenBank/DDBJ databases">
        <authorList>
            <person name="de Groot N.N."/>
        </authorList>
    </citation>
    <scope>NUCLEOTIDE SEQUENCE [LARGE SCALE GENOMIC DNA]</scope>
    <source>
        <strain evidence="10 11">DSM 19182</strain>
    </source>
</reference>
<evidence type="ECO:0000256" key="3">
    <source>
        <dbReference type="ARBA" id="ARBA00022729"/>
    </source>
</evidence>
<dbReference type="GO" id="GO:0006508">
    <property type="term" value="P:proteolysis"/>
    <property type="evidence" value="ECO:0007669"/>
    <property type="project" value="UniProtKB-KW"/>
</dbReference>
<evidence type="ECO:0000313" key="9">
    <source>
        <dbReference type="EMBL" id="GEK89934.1"/>
    </source>
</evidence>
<dbReference type="InterPro" id="IPR057309">
    <property type="entry name" value="PcsB_CC"/>
</dbReference>
<evidence type="ECO:0000256" key="1">
    <source>
        <dbReference type="ARBA" id="ARBA00007074"/>
    </source>
</evidence>
<dbReference type="OrthoDB" id="1654978at2"/>
<keyword evidence="2" id="KW-0645">Protease</keyword>
<dbReference type="EMBL" id="BJUX01000027">
    <property type="protein sequence ID" value="GEK89934.1"/>
    <property type="molecule type" value="Genomic_DNA"/>
</dbReference>
<dbReference type="EMBL" id="FOBL01000016">
    <property type="protein sequence ID" value="SEL93362.1"/>
    <property type="molecule type" value="Genomic_DNA"/>
</dbReference>
<accession>A0A1H7U8M7</accession>
<reference evidence="9 12" key="2">
    <citation type="submission" date="2019-07" db="EMBL/GenBank/DDBJ databases">
        <title>Whole genome shotgun sequence of Alkalibacterium putridalgicola NBRC 103243.</title>
        <authorList>
            <person name="Hosoyama A."/>
            <person name="Uohara A."/>
            <person name="Ohji S."/>
            <person name="Ichikawa N."/>
        </authorList>
    </citation>
    <scope>NUCLEOTIDE SEQUENCE [LARGE SCALE GENOMIC DNA]</scope>
    <source>
        <strain evidence="9 12">NBRC 103243</strain>
    </source>
</reference>
<dbReference type="InterPro" id="IPR000064">
    <property type="entry name" value="NLP_P60_dom"/>
</dbReference>
<dbReference type="SUPFAM" id="SSF54001">
    <property type="entry name" value="Cysteine proteinases"/>
    <property type="match status" value="1"/>
</dbReference>
<dbReference type="InterPro" id="IPR038765">
    <property type="entry name" value="Papain-like_cys_pep_sf"/>
</dbReference>
<keyword evidence="3" id="KW-0732">Signal</keyword>
<dbReference type="Proteomes" id="UP000198548">
    <property type="component" value="Unassembled WGS sequence"/>
</dbReference>